<name>A0A133MVA9_CLOPF</name>
<keyword evidence="1" id="KW-0812">Transmembrane</keyword>
<keyword evidence="1" id="KW-0472">Membrane</keyword>
<comment type="caution">
    <text evidence="3">The sequence shown here is derived from an EMBL/GenBank/DDBJ whole genome shotgun (WGS) entry which is preliminary data.</text>
</comment>
<protein>
    <submittedName>
        <fullName evidence="3">Uncharacterized protein</fullName>
    </submittedName>
</protein>
<evidence type="ECO:0000313" key="2">
    <source>
        <dbReference type="EMBL" id="HAT4306432.1"/>
    </source>
</evidence>
<feature type="transmembrane region" description="Helical" evidence="1">
    <location>
        <begin position="6"/>
        <end position="31"/>
    </location>
</feature>
<dbReference type="AlphaFoldDB" id="A0A133MVA9"/>
<accession>A0A133MVA9</accession>
<proteinExistence type="predicted"/>
<evidence type="ECO:0000313" key="4">
    <source>
        <dbReference type="Proteomes" id="UP000070646"/>
    </source>
</evidence>
<keyword evidence="1" id="KW-1133">Transmembrane helix</keyword>
<evidence type="ECO:0000256" key="1">
    <source>
        <dbReference type="SAM" id="Phobius"/>
    </source>
</evidence>
<feature type="transmembrane region" description="Helical" evidence="1">
    <location>
        <begin position="65"/>
        <end position="84"/>
    </location>
</feature>
<reference evidence="2" key="3">
    <citation type="submission" date="2020-07" db="EMBL/GenBank/DDBJ databases">
        <authorList>
            <consortium name="NCBI Pathogen Detection Project"/>
        </authorList>
    </citation>
    <scope>NUCLEOTIDE SEQUENCE</scope>
    <source>
        <strain evidence="2">C8</strain>
    </source>
</reference>
<evidence type="ECO:0000313" key="3">
    <source>
        <dbReference type="EMBL" id="KXA07971.1"/>
    </source>
</evidence>
<dbReference type="Proteomes" id="UP000070646">
    <property type="component" value="Unassembled WGS sequence"/>
</dbReference>
<sequence>MQGGKTMGIFVLILQIILLAVVIFGGFSLLSRFVFNRVKINKWIILAAAIIIFLIPTFIPMNQWIVLAISAVATILFLWFLDILRNGYPKLKKEKKVVIKPKAKPNRVKHNKDSKK</sequence>
<reference evidence="2" key="2">
    <citation type="journal article" date="2018" name="Genome Biol.">
        <title>SKESA: strategic k-mer extension for scrupulous assemblies.</title>
        <authorList>
            <person name="Souvorov A."/>
            <person name="Agarwala R."/>
            <person name="Lipman D.J."/>
        </authorList>
    </citation>
    <scope>NUCLEOTIDE SEQUENCE</scope>
    <source>
        <strain evidence="2">C8</strain>
    </source>
</reference>
<reference evidence="3 4" key="1">
    <citation type="submission" date="2016-01" db="EMBL/GenBank/DDBJ databases">
        <authorList>
            <person name="Oliw E.H."/>
        </authorList>
    </citation>
    <scope>NUCLEOTIDE SEQUENCE [LARGE SCALE GENOMIC DNA]</scope>
    <source>
        <strain evidence="3 4">MJR7757A</strain>
    </source>
</reference>
<dbReference type="EMBL" id="LRPU01000150">
    <property type="protein sequence ID" value="KXA07971.1"/>
    <property type="molecule type" value="Genomic_DNA"/>
</dbReference>
<dbReference type="EMBL" id="DACTCB010000001">
    <property type="protein sequence ID" value="HAT4306432.1"/>
    <property type="molecule type" value="Genomic_DNA"/>
</dbReference>
<dbReference type="Proteomes" id="UP000859547">
    <property type="component" value="Unassembled WGS sequence"/>
</dbReference>
<gene>
    <name evidence="3" type="ORF">HMPREF3222_02513</name>
    <name evidence="2" type="ORF">I9080_000182</name>
</gene>
<feature type="transmembrane region" description="Helical" evidence="1">
    <location>
        <begin position="43"/>
        <end position="59"/>
    </location>
</feature>
<dbReference type="PATRIC" id="fig|1502.174.peg.2531"/>
<organism evidence="3 4">
    <name type="scientific">Clostridium perfringens</name>
    <dbReference type="NCBI Taxonomy" id="1502"/>
    <lineage>
        <taxon>Bacteria</taxon>
        <taxon>Bacillati</taxon>
        <taxon>Bacillota</taxon>
        <taxon>Clostridia</taxon>
        <taxon>Eubacteriales</taxon>
        <taxon>Clostridiaceae</taxon>
        <taxon>Clostridium</taxon>
    </lineage>
</organism>